<evidence type="ECO:0000259" key="4">
    <source>
        <dbReference type="Pfam" id="PF10672"/>
    </source>
</evidence>
<dbReference type="InterPro" id="IPR019614">
    <property type="entry name" value="SAM-dep_methyl-trfase"/>
</dbReference>
<accession>A0A5B9QWS9</accession>
<dbReference type="GO" id="GO:0032259">
    <property type="term" value="P:methylation"/>
    <property type="evidence" value="ECO:0007669"/>
    <property type="project" value="UniProtKB-KW"/>
</dbReference>
<proteinExistence type="predicted"/>
<dbReference type="RefSeq" id="WP_068135185.1">
    <property type="nucleotide sequence ID" value="NZ_CP042914.1"/>
</dbReference>
<keyword evidence="6" id="KW-1185">Reference proteome</keyword>
<organism evidence="5 6">
    <name type="scientific">Roseimaritima ulvae</name>
    <dbReference type="NCBI Taxonomy" id="980254"/>
    <lineage>
        <taxon>Bacteria</taxon>
        <taxon>Pseudomonadati</taxon>
        <taxon>Planctomycetota</taxon>
        <taxon>Planctomycetia</taxon>
        <taxon>Pirellulales</taxon>
        <taxon>Pirellulaceae</taxon>
        <taxon>Roseimaritima</taxon>
    </lineage>
</organism>
<dbReference type="Proteomes" id="UP000325286">
    <property type="component" value="Chromosome"/>
</dbReference>
<sequence>MSAGTYQLIDFGAGRKLESLGGYLVDRPSPAAEPHRRRQRDWSAADARFDADRRRWTFHRPWPEAAELDCGSFVMPIQPTPFGHIGIFPEQHANWKWLRTRVQQHREEAPLQALNLFGYTGASSLAVATAGGKVAHVDAAKPNVMAARRAADRAGCDQSIRFLTDDAGKFVARELRRQRQYDLIILDPPAYGHGPRGKAWRLERDLWPLLQQCLDLLTAPVRQLLLTGHSEQVGSADVTAWLRRQLGSGVEIAAGRSGLPDTARRKLDCGFYVRAVWEP</sequence>
<dbReference type="KEGG" id="rul:UC8_35900"/>
<protein>
    <submittedName>
        <fullName evidence="5">23S rRNA m(2)G2445 methyltransferase</fullName>
    </submittedName>
</protein>
<dbReference type="PANTHER" id="PTHR43042:SF2">
    <property type="entry name" value="SAM-DEPENDENT METHYLTRANSFERASE"/>
    <property type="match status" value="1"/>
</dbReference>
<dbReference type="InterPro" id="IPR029063">
    <property type="entry name" value="SAM-dependent_MTases_sf"/>
</dbReference>
<dbReference type="EMBL" id="CP042914">
    <property type="protein sequence ID" value="QEG41566.1"/>
    <property type="molecule type" value="Genomic_DNA"/>
</dbReference>
<keyword evidence="1 5" id="KW-0489">Methyltransferase</keyword>
<name>A0A5B9QWS9_9BACT</name>
<evidence type="ECO:0000256" key="2">
    <source>
        <dbReference type="ARBA" id="ARBA00022679"/>
    </source>
</evidence>
<dbReference type="CDD" id="cd02440">
    <property type="entry name" value="AdoMet_MTases"/>
    <property type="match status" value="1"/>
</dbReference>
<evidence type="ECO:0000256" key="3">
    <source>
        <dbReference type="ARBA" id="ARBA00022691"/>
    </source>
</evidence>
<dbReference type="InterPro" id="IPR013780">
    <property type="entry name" value="Glyco_hydro_b"/>
</dbReference>
<dbReference type="PANTHER" id="PTHR43042">
    <property type="entry name" value="SAM-DEPENDENT METHYLTRANSFERASE"/>
    <property type="match status" value="1"/>
</dbReference>
<dbReference type="Gene3D" id="3.40.50.150">
    <property type="entry name" value="Vaccinia Virus protein VP39"/>
    <property type="match status" value="1"/>
</dbReference>
<dbReference type="GO" id="GO:0008168">
    <property type="term" value="F:methyltransferase activity"/>
    <property type="evidence" value="ECO:0007669"/>
    <property type="project" value="UniProtKB-KW"/>
</dbReference>
<evidence type="ECO:0000256" key="1">
    <source>
        <dbReference type="ARBA" id="ARBA00022603"/>
    </source>
</evidence>
<gene>
    <name evidence="5" type="ORF">UC8_35900</name>
</gene>
<keyword evidence="2 5" id="KW-0808">Transferase</keyword>
<dbReference type="OrthoDB" id="9805492at2"/>
<reference evidence="5 6" key="1">
    <citation type="submission" date="2019-08" db="EMBL/GenBank/DDBJ databases">
        <title>Deep-cultivation of Planctomycetes and their phenomic and genomic characterization uncovers novel biology.</title>
        <authorList>
            <person name="Wiegand S."/>
            <person name="Jogler M."/>
            <person name="Boedeker C."/>
            <person name="Pinto D."/>
            <person name="Vollmers J."/>
            <person name="Rivas-Marin E."/>
            <person name="Kohn T."/>
            <person name="Peeters S.H."/>
            <person name="Heuer A."/>
            <person name="Rast P."/>
            <person name="Oberbeckmann S."/>
            <person name="Bunk B."/>
            <person name="Jeske O."/>
            <person name="Meyerdierks A."/>
            <person name="Storesund J.E."/>
            <person name="Kallscheuer N."/>
            <person name="Luecker S."/>
            <person name="Lage O.M."/>
            <person name="Pohl T."/>
            <person name="Merkel B.J."/>
            <person name="Hornburger P."/>
            <person name="Mueller R.-W."/>
            <person name="Bruemmer F."/>
            <person name="Labrenz M."/>
            <person name="Spormann A.M."/>
            <person name="Op den Camp H."/>
            <person name="Overmann J."/>
            <person name="Amann R."/>
            <person name="Jetten M.S.M."/>
            <person name="Mascher T."/>
            <person name="Medema M.H."/>
            <person name="Devos D.P."/>
            <person name="Kaster A.-K."/>
            <person name="Ovreas L."/>
            <person name="Rohde M."/>
            <person name="Galperin M.Y."/>
            <person name="Jogler C."/>
        </authorList>
    </citation>
    <scope>NUCLEOTIDE SEQUENCE [LARGE SCALE GENOMIC DNA]</scope>
    <source>
        <strain evidence="5 6">UC8</strain>
    </source>
</reference>
<evidence type="ECO:0000313" key="6">
    <source>
        <dbReference type="Proteomes" id="UP000325286"/>
    </source>
</evidence>
<dbReference type="AlphaFoldDB" id="A0A5B9QWS9"/>
<feature type="domain" description="S-adenosylmethionine-dependent methyltransferase" evidence="4">
    <location>
        <begin position="107"/>
        <end position="195"/>
    </location>
</feature>
<evidence type="ECO:0000313" key="5">
    <source>
        <dbReference type="EMBL" id="QEG41566.1"/>
    </source>
</evidence>
<keyword evidence="3" id="KW-0949">S-adenosyl-L-methionine</keyword>
<dbReference type="SUPFAM" id="SSF53335">
    <property type="entry name" value="S-adenosyl-L-methionine-dependent methyltransferases"/>
    <property type="match status" value="1"/>
</dbReference>
<dbReference type="Gene3D" id="2.60.40.1180">
    <property type="entry name" value="Golgi alpha-mannosidase II"/>
    <property type="match status" value="1"/>
</dbReference>
<dbReference type="Pfam" id="PF10672">
    <property type="entry name" value="Methyltrans_SAM"/>
    <property type="match status" value="1"/>
</dbReference>